<gene>
    <name evidence="2" type="ORF">PIB30_065324</name>
</gene>
<reference evidence="2 3" key="1">
    <citation type="journal article" date="2023" name="Plants (Basel)">
        <title>Bridging the Gap: Combining Genomics and Transcriptomics Approaches to Understand Stylosanthes scabra, an Orphan Legume from the Brazilian Caatinga.</title>
        <authorList>
            <person name="Ferreira-Neto J.R.C."/>
            <person name="da Silva M.D."/>
            <person name="Binneck E."/>
            <person name="de Melo N.F."/>
            <person name="da Silva R.H."/>
            <person name="de Melo A.L.T.M."/>
            <person name="Pandolfi V."/>
            <person name="Bustamante F.O."/>
            <person name="Brasileiro-Vidal A.C."/>
            <person name="Benko-Iseppon A.M."/>
        </authorList>
    </citation>
    <scope>NUCLEOTIDE SEQUENCE [LARGE SCALE GENOMIC DNA]</scope>
    <source>
        <tissue evidence="2">Leaves</tissue>
    </source>
</reference>
<proteinExistence type="predicted"/>
<dbReference type="Proteomes" id="UP001341840">
    <property type="component" value="Unassembled WGS sequence"/>
</dbReference>
<evidence type="ECO:0000256" key="1">
    <source>
        <dbReference type="SAM" id="MobiDB-lite"/>
    </source>
</evidence>
<sequence length="72" mass="8266">LGYGKFRKSDRTGRTANRHNRWFGLRGETGCEGTVREPANRPEIGRLDQTETRPVFENETNTSFLDPKKKKG</sequence>
<feature type="non-terminal residue" evidence="2">
    <location>
        <position position="1"/>
    </location>
</feature>
<dbReference type="EMBL" id="JASCZI010000650">
    <property type="protein sequence ID" value="MED6112835.1"/>
    <property type="molecule type" value="Genomic_DNA"/>
</dbReference>
<organism evidence="2 3">
    <name type="scientific">Stylosanthes scabra</name>
    <dbReference type="NCBI Taxonomy" id="79078"/>
    <lineage>
        <taxon>Eukaryota</taxon>
        <taxon>Viridiplantae</taxon>
        <taxon>Streptophyta</taxon>
        <taxon>Embryophyta</taxon>
        <taxon>Tracheophyta</taxon>
        <taxon>Spermatophyta</taxon>
        <taxon>Magnoliopsida</taxon>
        <taxon>eudicotyledons</taxon>
        <taxon>Gunneridae</taxon>
        <taxon>Pentapetalae</taxon>
        <taxon>rosids</taxon>
        <taxon>fabids</taxon>
        <taxon>Fabales</taxon>
        <taxon>Fabaceae</taxon>
        <taxon>Papilionoideae</taxon>
        <taxon>50 kb inversion clade</taxon>
        <taxon>dalbergioids sensu lato</taxon>
        <taxon>Dalbergieae</taxon>
        <taxon>Pterocarpus clade</taxon>
        <taxon>Stylosanthes</taxon>
    </lineage>
</organism>
<name>A0ABU6QMG8_9FABA</name>
<accession>A0ABU6QMG8</accession>
<feature type="region of interest" description="Disordered" evidence="1">
    <location>
        <begin position="47"/>
        <end position="72"/>
    </location>
</feature>
<evidence type="ECO:0000313" key="3">
    <source>
        <dbReference type="Proteomes" id="UP001341840"/>
    </source>
</evidence>
<protein>
    <submittedName>
        <fullName evidence="2">Uncharacterized protein</fullName>
    </submittedName>
</protein>
<keyword evidence="3" id="KW-1185">Reference proteome</keyword>
<feature type="compositionally biased region" description="Basic and acidic residues" evidence="1">
    <location>
        <begin position="47"/>
        <end position="56"/>
    </location>
</feature>
<evidence type="ECO:0000313" key="2">
    <source>
        <dbReference type="EMBL" id="MED6112835.1"/>
    </source>
</evidence>
<comment type="caution">
    <text evidence="2">The sequence shown here is derived from an EMBL/GenBank/DDBJ whole genome shotgun (WGS) entry which is preliminary data.</text>
</comment>